<accession>A0A0K2GIK9</accession>
<evidence type="ECO:0000313" key="1">
    <source>
        <dbReference type="EMBL" id="ALA60704.1"/>
    </source>
</evidence>
<reference evidence="1 2" key="1">
    <citation type="journal article" date="2015" name="Proc. Natl. Acad. Sci. U.S.A.">
        <title>Expanded metabolic versatility of ubiquitous nitrite-oxidizing bacteria from the genus Nitrospira.</title>
        <authorList>
            <person name="Koch H."/>
            <person name="Lucker S."/>
            <person name="Albertsen M."/>
            <person name="Kitzinger K."/>
            <person name="Herbold C."/>
            <person name="Spieck E."/>
            <person name="Nielsen P.H."/>
            <person name="Wagner M."/>
            <person name="Daims H."/>
        </authorList>
    </citation>
    <scope>NUCLEOTIDE SEQUENCE [LARGE SCALE GENOMIC DNA]</scope>
    <source>
        <strain evidence="1 2">NSP M-1</strain>
    </source>
</reference>
<proteinExistence type="predicted"/>
<dbReference type="KEGG" id="nmv:NITMOv2_4328"/>
<dbReference type="EMBL" id="CP011801">
    <property type="protein sequence ID" value="ALA60704.1"/>
    <property type="molecule type" value="Genomic_DNA"/>
</dbReference>
<sequence>MVTVQVFPDAPLHAPPQLPKTKPAAGAAVRVTLLPVVNPALQVLPQLIPAGALVTVPFPVLVTVRTAVEGAALNVAMTLRLAFIVTAQVAPEVPLQAPPQPANVAPPVGAAVKVTVVP</sequence>
<protein>
    <submittedName>
        <fullName evidence="1">Uncharacterized protein</fullName>
    </submittedName>
</protein>
<dbReference type="Proteomes" id="UP000069205">
    <property type="component" value="Chromosome"/>
</dbReference>
<keyword evidence="2" id="KW-1185">Reference proteome</keyword>
<name>A0A0K2GIK9_NITMO</name>
<evidence type="ECO:0000313" key="2">
    <source>
        <dbReference type="Proteomes" id="UP000069205"/>
    </source>
</evidence>
<gene>
    <name evidence="1" type="ORF">NITMOv2_4328</name>
</gene>
<dbReference type="AlphaFoldDB" id="A0A0K2GIK9"/>
<dbReference type="PATRIC" id="fig|42253.5.peg.4273"/>
<organism evidence="1 2">
    <name type="scientific">Nitrospira moscoviensis</name>
    <dbReference type="NCBI Taxonomy" id="42253"/>
    <lineage>
        <taxon>Bacteria</taxon>
        <taxon>Pseudomonadati</taxon>
        <taxon>Nitrospirota</taxon>
        <taxon>Nitrospiria</taxon>
        <taxon>Nitrospirales</taxon>
        <taxon>Nitrospiraceae</taxon>
        <taxon>Nitrospira</taxon>
    </lineage>
</organism>